<dbReference type="Pfam" id="PF21349">
    <property type="entry name" value="RUBY_RBDX"/>
    <property type="match status" value="1"/>
</dbReference>
<evidence type="ECO:0000256" key="3">
    <source>
        <dbReference type="ARBA" id="ARBA00022723"/>
    </source>
</evidence>
<keyword evidence="5" id="KW-0408">Iron</keyword>
<dbReference type="SUPFAM" id="SSF57802">
    <property type="entry name" value="Rubredoxin-like"/>
    <property type="match status" value="1"/>
</dbReference>
<evidence type="ECO:0000256" key="2">
    <source>
        <dbReference type="ARBA" id="ARBA00022448"/>
    </source>
</evidence>
<organism evidence="7">
    <name type="scientific">hydrothermal vent metagenome</name>
    <dbReference type="NCBI Taxonomy" id="652676"/>
    <lineage>
        <taxon>unclassified sequences</taxon>
        <taxon>metagenomes</taxon>
        <taxon>ecological metagenomes</taxon>
    </lineage>
</organism>
<comment type="cofactor">
    <cofactor evidence="1">
        <name>Fe(3+)</name>
        <dbReference type="ChEBI" id="CHEBI:29034"/>
    </cofactor>
</comment>
<dbReference type="GO" id="GO:0046872">
    <property type="term" value="F:metal ion binding"/>
    <property type="evidence" value="ECO:0007669"/>
    <property type="project" value="UniProtKB-KW"/>
</dbReference>
<dbReference type="CDD" id="cd01041">
    <property type="entry name" value="Rubrerythrin"/>
    <property type="match status" value="1"/>
</dbReference>
<evidence type="ECO:0000313" key="7">
    <source>
        <dbReference type="EMBL" id="VAX24930.1"/>
    </source>
</evidence>
<name>A0A3B1CQG3_9ZZZZ</name>
<keyword evidence="4" id="KW-0249">Electron transport</keyword>
<keyword evidence="3" id="KW-0479">Metal-binding</keyword>
<evidence type="ECO:0000256" key="5">
    <source>
        <dbReference type="ARBA" id="ARBA00023004"/>
    </source>
</evidence>
<dbReference type="InterPro" id="IPR003251">
    <property type="entry name" value="Rr_diiron-bd_dom"/>
</dbReference>
<dbReference type="Pfam" id="PF02915">
    <property type="entry name" value="Rubrerythrin"/>
    <property type="match status" value="1"/>
</dbReference>
<sequence>MSQSLKGTETEKNLLKSFAGESQARNRYEFFAKVARKEGYEQIGNVFQETANQEKEHAKRFFRFLEGGMTEITASYPAGIIGTTMENLKAAAEGENEEWTELYPEFAKIAEEEGFPEISLAFKMIAKVEAEHERRYLKFLQNMSEDKVFIKDGKVWWKCLNCGYVYESVEALEKCPACLHPRSYMQLREENY</sequence>
<evidence type="ECO:0000259" key="6">
    <source>
        <dbReference type="PROSITE" id="PS50905"/>
    </source>
</evidence>
<dbReference type="InterPro" id="IPR048574">
    <property type="entry name" value="RUBY_RBDX"/>
</dbReference>
<dbReference type="PROSITE" id="PS50905">
    <property type="entry name" value="FERRITIN_LIKE"/>
    <property type="match status" value="1"/>
</dbReference>
<dbReference type="InterPro" id="IPR009078">
    <property type="entry name" value="Ferritin-like_SF"/>
</dbReference>
<accession>A0A3B1CQG3</accession>
<dbReference type="PANTHER" id="PTHR43865">
    <property type="entry name" value="RUBRERYTHRIN-RELATED"/>
    <property type="match status" value="1"/>
</dbReference>
<dbReference type="GO" id="GO:0016491">
    <property type="term" value="F:oxidoreductase activity"/>
    <property type="evidence" value="ECO:0007669"/>
    <property type="project" value="InterPro"/>
</dbReference>
<dbReference type="InterPro" id="IPR012347">
    <property type="entry name" value="Ferritin-like"/>
</dbReference>
<gene>
    <name evidence="7" type="ORF">MNBD_IGNAVI01-2185</name>
</gene>
<dbReference type="EMBL" id="UOGD01000286">
    <property type="protein sequence ID" value="VAX24930.1"/>
    <property type="molecule type" value="Genomic_DNA"/>
</dbReference>
<evidence type="ECO:0000256" key="1">
    <source>
        <dbReference type="ARBA" id="ARBA00001965"/>
    </source>
</evidence>
<dbReference type="NCBIfam" id="NF045767">
    <property type="entry name" value="RuberyRbr"/>
    <property type="match status" value="1"/>
</dbReference>
<keyword evidence="2" id="KW-0813">Transport</keyword>
<dbReference type="Gene3D" id="2.20.28.10">
    <property type="match status" value="1"/>
</dbReference>
<dbReference type="Gene3D" id="1.20.1260.10">
    <property type="match status" value="1"/>
</dbReference>
<dbReference type="InterPro" id="IPR052364">
    <property type="entry name" value="Rubrerythrin"/>
</dbReference>
<reference evidence="7" key="1">
    <citation type="submission" date="2018-06" db="EMBL/GenBank/DDBJ databases">
        <authorList>
            <person name="Zhirakovskaya E."/>
        </authorList>
    </citation>
    <scope>NUCLEOTIDE SEQUENCE</scope>
</reference>
<dbReference type="PANTHER" id="PTHR43865:SF1">
    <property type="entry name" value="RUBRERYTHRIN-RELATED"/>
    <property type="match status" value="1"/>
</dbReference>
<proteinExistence type="predicted"/>
<dbReference type="SUPFAM" id="SSF47240">
    <property type="entry name" value="Ferritin-like"/>
    <property type="match status" value="1"/>
</dbReference>
<evidence type="ECO:0000256" key="4">
    <source>
        <dbReference type="ARBA" id="ARBA00022982"/>
    </source>
</evidence>
<protein>
    <submittedName>
        <fullName evidence="7">Rubrerythrin</fullName>
    </submittedName>
</protein>
<dbReference type="InterPro" id="IPR009040">
    <property type="entry name" value="Ferritin-like_diiron"/>
</dbReference>
<dbReference type="AlphaFoldDB" id="A0A3B1CQG3"/>
<feature type="domain" description="Ferritin-like diiron" evidence="6">
    <location>
        <begin position="4"/>
        <end position="147"/>
    </location>
</feature>